<name>A0A2P5I700_DIAHE</name>
<keyword evidence="2" id="KW-1133">Transmembrane helix</keyword>
<keyword evidence="2" id="KW-0472">Membrane</keyword>
<evidence type="ECO:0000256" key="1">
    <source>
        <dbReference type="SAM" id="MobiDB-lite"/>
    </source>
</evidence>
<comment type="caution">
    <text evidence="3">The sequence shown here is derived from an EMBL/GenBank/DDBJ whole genome shotgun (WGS) entry which is preliminary data.</text>
</comment>
<dbReference type="Proteomes" id="UP000094444">
    <property type="component" value="Unassembled WGS sequence"/>
</dbReference>
<dbReference type="EMBL" id="MAVT02000199">
    <property type="protein sequence ID" value="POS78275.1"/>
    <property type="molecule type" value="Genomic_DNA"/>
</dbReference>
<evidence type="ECO:0000313" key="3">
    <source>
        <dbReference type="EMBL" id="POS78275.1"/>
    </source>
</evidence>
<keyword evidence="2" id="KW-0812">Transmembrane</keyword>
<feature type="compositionally biased region" description="Polar residues" evidence="1">
    <location>
        <begin position="173"/>
        <end position="188"/>
    </location>
</feature>
<proteinExistence type="predicted"/>
<evidence type="ECO:0000256" key="2">
    <source>
        <dbReference type="SAM" id="Phobius"/>
    </source>
</evidence>
<gene>
    <name evidence="3" type="ORF">DHEL01_v203332</name>
</gene>
<dbReference type="InParanoid" id="A0A2P5I700"/>
<accession>A0A2P5I700</accession>
<reference evidence="3" key="1">
    <citation type="submission" date="2017-09" db="EMBL/GenBank/DDBJ databases">
        <title>Polyketide synthases of a Diaporthe helianthi virulent isolate.</title>
        <authorList>
            <person name="Baroncelli R."/>
        </authorList>
    </citation>
    <scope>NUCLEOTIDE SEQUENCE [LARGE SCALE GENOMIC DNA]</scope>
    <source>
        <strain evidence="3">7/96</strain>
    </source>
</reference>
<sequence length="208" mass="22769">MAPLFNTTAVCNTTKACAHALDVAQLRLDDFQRLSYILGSLFGIALLLFILSPLIFNLPKEGPASTKSVPSPRGAGERIQMQNLERPGNPEPEFVIGEDSDEEDDDHPPKVQASQSTLSDLRGFREVNVDGETFHVVRSYQDVARLEKTRVFQGVGDERRLAQRCVDEARPMSLSSSTVLLPSRSYSPGDSRGRQDSPGPRIGTAVSV</sequence>
<feature type="transmembrane region" description="Helical" evidence="2">
    <location>
        <begin position="36"/>
        <end position="58"/>
    </location>
</feature>
<keyword evidence="4" id="KW-1185">Reference proteome</keyword>
<dbReference type="OrthoDB" id="5232800at2759"/>
<feature type="region of interest" description="Disordered" evidence="1">
    <location>
        <begin position="84"/>
        <end position="117"/>
    </location>
</feature>
<feature type="region of interest" description="Disordered" evidence="1">
    <location>
        <begin position="171"/>
        <end position="208"/>
    </location>
</feature>
<protein>
    <submittedName>
        <fullName evidence="3">Uncharacterized protein</fullName>
    </submittedName>
</protein>
<evidence type="ECO:0000313" key="4">
    <source>
        <dbReference type="Proteomes" id="UP000094444"/>
    </source>
</evidence>
<organism evidence="3 4">
    <name type="scientific">Diaporthe helianthi</name>
    <dbReference type="NCBI Taxonomy" id="158607"/>
    <lineage>
        <taxon>Eukaryota</taxon>
        <taxon>Fungi</taxon>
        <taxon>Dikarya</taxon>
        <taxon>Ascomycota</taxon>
        <taxon>Pezizomycotina</taxon>
        <taxon>Sordariomycetes</taxon>
        <taxon>Sordariomycetidae</taxon>
        <taxon>Diaporthales</taxon>
        <taxon>Diaporthaceae</taxon>
        <taxon>Diaporthe</taxon>
    </lineage>
</organism>
<feature type="compositionally biased region" description="Acidic residues" evidence="1">
    <location>
        <begin position="96"/>
        <end position="106"/>
    </location>
</feature>
<dbReference type="AlphaFoldDB" id="A0A2P5I700"/>